<dbReference type="AlphaFoldDB" id="A0A942T1I1"/>
<keyword evidence="3" id="KW-0804">Transcription</keyword>
<evidence type="ECO:0000256" key="2">
    <source>
        <dbReference type="ARBA" id="ARBA00023125"/>
    </source>
</evidence>
<accession>A0A942T1I1</accession>
<dbReference type="GO" id="GO:0003700">
    <property type="term" value="F:DNA-binding transcription factor activity"/>
    <property type="evidence" value="ECO:0007669"/>
    <property type="project" value="InterPro"/>
</dbReference>
<dbReference type="Pfam" id="PF12833">
    <property type="entry name" value="HTH_18"/>
    <property type="match status" value="1"/>
</dbReference>
<gene>
    <name evidence="5" type="ORF">KHB02_19080</name>
</gene>
<evidence type="ECO:0000256" key="1">
    <source>
        <dbReference type="ARBA" id="ARBA00023015"/>
    </source>
</evidence>
<comment type="caution">
    <text evidence="5">The sequence shown here is derived from an EMBL/GenBank/DDBJ whole genome shotgun (WGS) entry which is preliminary data.</text>
</comment>
<dbReference type="InterPro" id="IPR050204">
    <property type="entry name" value="AraC_XylS_family_regulators"/>
</dbReference>
<organism evidence="5">
    <name type="scientific">Neobacillus citreus</name>
    <dbReference type="NCBI Taxonomy" id="2833578"/>
    <lineage>
        <taxon>Bacteria</taxon>
        <taxon>Bacillati</taxon>
        <taxon>Bacillota</taxon>
        <taxon>Bacilli</taxon>
        <taxon>Bacillales</taxon>
        <taxon>Bacillaceae</taxon>
        <taxon>Neobacillus</taxon>
    </lineage>
</organism>
<feature type="domain" description="HTH araC/xylS-type" evidence="4">
    <location>
        <begin position="230"/>
        <end position="331"/>
    </location>
</feature>
<dbReference type="SMART" id="SM00342">
    <property type="entry name" value="HTH_ARAC"/>
    <property type="match status" value="1"/>
</dbReference>
<dbReference type="Gene3D" id="1.10.10.60">
    <property type="entry name" value="Homeodomain-like"/>
    <property type="match status" value="1"/>
</dbReference>
<dbReference type="EMBL" id="JAGYPE010000003">
    <property type="protein sequence ID" value="MBS4183498.1"/>
    <property type="molecule type" value="Genomic_DNA"/>
</dbReference>
<dbReference type="PANTHER" id="PTHR46796">
    <property type="entry name" value="HTH-TYPE TRANSCRIPTIONAL ACTIVATOR RHAS-RELATED"/>
    <property type="match status" value="1"/>
</dbReference>
<dbReference type="InterPro" id="IPR018060">
    <property type="entry name" value="HTH_AraC"/>
</dbReference>
<evidence type="ECO:0000256" key="3">
    <source>
        <dbReference type="ARBA" id="ARBA00023163"/>
    </source>
</evidence>
<protein>
    <submittedName>
        <fullName evidence="5">AraC family transcriptional regulator</fullName>
    </submittedName>
</protein>
<proteinExistence type="predicted"/>
<sequence length="331" mass="36550">MVDARHCVILRAMTVTPDPRTSFETSGDDPDAAVRMYEDAYDGAGFAAERTDRPFAYRFRVVGDDRMSFRSTRFDGRMVGEVETRDEYVVMWTSEGGGAVDVGRDEVAFGPRDPMMFPTGRPFAFDLADLRQSLVQFEREYLEGIAAEVHGARPGPLVFDHTRSPSGADLRTWNARVRQSASVVFGAEPVSELVMAETARETAVALLRAFPHRLLAPDLSLPQGATGRVREAIEYMHAFAHTPISTTDVAEHVGLSVRGLQQAFQRQVGTAPNTMLRGIRLDRVRDELRRAAPGELTVASVAVRWGFAHLGRFSAAYAGRFGEYPSVTLHA</sequence>
<dbReference type="InterPro" id="IPR009057">
    <property type="entry name" value="Homeodomain-like_sf"/>
</dbReference>
<dbReference type="PANTHER" id="PTHR46796:SF12">
    <property type="entry name" value="HTH-TYPE DNA-BINDING TRANSCRIPTIONAL ACTIVATOR EUTR"/>
    <property type="match status" value="1"/>
</dbReference>
<dbReference type="SUPFAM" id="SSF46689">
    <property type="entry name" value="Homeodomain-like"/>
    <property type="match status" value="1"/>
</dbReference>
<dbReference type="InterPro" id="IPR035418">
    <property type="entry name" value="AraC-bd_2"/>
</dbReference>
<dbReference type="Pfam" id="PF14525">
    <property type="entry name" value="AraC_binding_2"/>
    <property type="match status" value="1"/>
</dbReference>
<keyword evidence="2" id="KW-0238">DNA-binding</keyword>
<evidence type="ECO:0000259" key="4">
    <source>
        <dbReference type="PROSITE" id="PS01124"/>
    </source>
</evidence>
<keyword evidence="1" id="KW-0805">Transcription regulation</keyword>
<reference evidence="5" key="1">
    <citation type="submission" date="2021-05" db="EMBL/GenBank/DDBJ databases">
        <title>Novel Bacillus species.</title>
        <authorList>
            <person name="Liu G."/>
        </authorList>
    </citation>
    <scope>NUCLEOTIDE SEQUENCE</scope>
    <source>
        <strain evidence="5">FJAT-50051</strain>
    </source>
</reference>
<dbReference type="GO" id="GO:0043565">
    <property type="term" value="F:sequence-specific DNA binding"/>
    <property type="evidence" value="ECO:0007669"/>
    <property type="project" value="InterPro"/>
</dbReference>
<dbReference type="PROSITE" id="PS01124">
    <property type="entry name" value="HTH_ARAC_FAMILY_2"/>
    <property type="match status" value="1"/>
</dbReference>
<name>A0A942T1I1_9BACI</name>
<evidence type="ECO:0000313" key="5">
    <source>
        <dbReference type="EMBL" id="MBS4183498.1"/>
    </source>
</evidence>